<dbReference type="EMBL" id="JAPPUX010000001">
    <property type="protein sequence ID" value="MCY4725768.1"/>
    <property type="molecule type" value="Genomic_DNA"/>
</dbReference>
<accession>A0ABT4C9W9</accession>
<organism evidence="3 4">
    <name type="scientific">Nocardioides pini</name>
    <dbReference type="NCBI Taxonomy" id="2975053"/>
    <lineage>
        <taxon>Bacteria</taxon>
        <taxon>Bacillati</taxon>
        <taxon>Actinomycetota</taxon>
        <taxon>Actinomycetes</taxon>
        <taxon>Propionibacteriales</taxon>
        <taxon>Nocardioidaceae</taxon>
        <taxon>Nocardioides</taxon>
    </lineage>
</organism>
<comment type="caution">
    <text evidence="3">The sequence shown here is derived from an EMBL/GenBank/DDBJ whole genome shotgun (WGS) entry which is preliminary data.</text>
</comment>
<evidence type="ECO:0000313" key="4">
    <source>
        <dbReference type="Proteomes" id="UP001074726"/>
    </source>
</evidence>
<name>A0ABT4C9W9_9ACTN</name>
<sequence>MHVPTGMRRVVAVVCATALASSPVLLAPTTAGAAGAATTSARAATPHLSALLTKKTIVVKGADDLKAGRAHLEVRGRGIVEFATFKAGYDVADFTADVNKFGAKNDIKALKRALKNTTIIGGLAGGGSGTIVFPKPGAYTPFSLGDRGVVTGKTLVVAGPKRSSKTPRTDGSIIGKNGPAWGGASQLPAKGRFEFKNKADQPHFVAMQQVQPGTTTDQVLAFLQSEEEGPPPSWLLPASMETGTLSPGRSMTVDYDLPAGQYVVMCFFPDPKMGGMPHALMGMLRMVTLS</sequence>
<keyword evidence="4" id="KW-1185">Reference proteome</keyword>
<evidence type="ECO:0008006" key="5">
    <source>
        <dbReference type="Google" id="ProtNLM"/>
    </source>
</evidence>
<reference evidence="3" key="1">
    <citation type="submission" date="2022-08" db="EMBL/GenBank/DDBJ databases">
        <title>Genome sequencing of Nocardioides sp. STR2.</title>
        <authorList>
            <person name="So Y."/>
        </authorList>
    </citation>
    <scope>NUCLEOTIDE SEQUENCE</scope>
    <source>
        <strain evidence="3">STR2</strain>
    </source>
</reference>
<evidence type="ECO:0000256" key="1">
    <source>
        <dbReference type="SAM" id="MobiDB-lite"/>
    </source>
</evidence>
<dbReference type="Proteomes" id="UP001074726">
    <property type="component" value="Unassembled WGS sequence"/>
</dbReference>
<evidence type="ECO:0000256" key="2">
    <source>
        <dbReference type="SAM" id="SignalP"/>
    </source>
</evidence>
<proteinExistence type="predicted"/>
<feature type="region of interest" description="Disordered" evidence="1">
    <location>
        <begin position="160"/>
        <end position="181"/>
    </location>
</feature>
<evidence type="ECO:0000313" key="3">
    <source>
        <dbReference type="EMBL" id="MCY4725768.1"/>
    </source>
</evidence>
<feature type="chain" id="PRO_5045642884" description="Blue (type 1) copper domain-containing protein" evidence="2">
    <location>
        <begin position="27"/>
        <end position="290"/>
    </location>
</feature>
<protein>
    <recommendedName>
        <fullName evidence="5">Blue (type 1) copper domain-containing protein</fullName>
    </recommendedName>
</protein>
<gene>
    <name evidence="3" type="ORF">NYO98_05705</name>
</gene>
<keyword evidence="2" id="KW-0732">Signal</keyword>
<feature type="signal peptide" evidence="2">
    <location>
        <begin position="1"/>
        <end position="26"/>
    </location>
</feature>